<dbReference type="Proteomes" id="UP001642540">
    <property type="component" value="Unassembled WGS sequence"/>
</dbReference>
<name>A0ABP1RIV2_9HEXA</name>
<dbReference type="InterPro" id="IPR012934">
    <property type="entry name" value="Znf_AD"/>
</dbReference>
<feature type="region of interest" description="Disordered" evidence="1">
    <location>
        <begin position="469"/>
        <end position="491"/>
    </location>
</feature>
<gene>
    <name evidence="3" type="ORF">ODALV1_LOCUS22737</name>
</gene>
<feature type="region of interest" description="Disordered" evidence="1">
    <location>
        <begin position="342"/>
        <end position="362"/>
    </location>
</feature>
<proteinExistence type="predicted"/>
<sequence>MASLQNDSVSPPPPPEWFKCRMCTENFKVTLKEVENDVPMKLEQFCAVLNFSGEPVPDECFKNAIPFCYHCEFAVKRVVTDHEEVVKAQAHLLAAKGSFEYSRSLALSKVILPVSPHSEPDWFTTLMNCMIKEREKENSSVSFQSAENLAFVPSGEDVMPGFQIPMECDNSKGLNDEGDGNIPLNGINLGLNIQDHVNVEEPINTAVASSMQFKCRWCNVNFQPPVNKSRKKKGSRARAQMFRKFCYAFNFTGKSLPGKCSKDKVHICQPCEDDIENIVSFREIIIKANTMDFNKMKSTICKKVKVPTFPPALVPGFPPEPDWLTDLTELIVKKGNEVSAKKLGKGKNETGHCSRQDAGTSPIRFPQEENLALVFNDIDCGESNSPIDDESLSNQELQQNSGEDIVLAFQPNRMECRNDNLQAGGSIPRSDTNEDLQIQNAEERMNLGVATPMELGFVEHVENIPEVVEPVNEPGQNERDSGTPPPPAGYTVTPRRRILGAKVNKLSRDLIDPDTGTMKKEQLLSCGECKVDRVGDIFSLKVCKRVWRQKTTFEKMRDHIIKEHFQRKGVVVPSVDESVEPPHIGEVCEYPRRNPRRSKPVSRSLQTKMDAHKEEEKREDPYYQRKLRSRPKSSALGTHKKKVHGKRASRGNVSRRRMRKSVVEVEESMDVCHTTTIIDPEAEFTAQ</sequence>
<feature type="compositionally biased region" description="Basic and acidic residues" evidence="1">
    <location>
        <begin position="609"/>
        <end position="623"/>
    </location>
</feature>
<organism evidence="3 4">
    <name type="scientific">Orchesella dallaii</name>
    <dbReference type="NCBI Taxonomy" id="48710"/>
    <lineage>
        <taxon>Eukaryota</taxon>
        <taxon>Metazoa</taxon>
        <taxon>Ecdysozoa</taxon>
        <taxon>Arthropoda</taxon>
        <taxon>Hexapoda</taxon>
        <taxon>Collembola</taxon>
        <taxon>Entomobryomorpha</taxon>
        <taxon>Entomobryoidea</taxon>
        <taxon>Orchesellidae</taxon>
        <taxon>Orchesellinae</taxon>
        <taxon>Orchesella</taxon>
    </lineage>
</organism>
<feature type="compositionally biased region" description="Basic and acidic residues" evidence="1">
    <location>
        <begin position="342"/>
        <end position="355"/>
    </location>
</feature>
<comment type="caution">
    <text evidence="3">The sequence shown here is derived from an EMBL/GenBank/DDBJ whole genome shotgun (WGS) entry which is preliminary data.</text>
</comment>
<feature type="compositionally biased region" description="Basic residues" evidence="1">
    <location>
        <begin position="638"/>
        <end position="660"/>
    </location>
</feature>
<protein>
    <recommendedName>
        <fullName evidence="2">ZAD domain-containing protein</fullName>
    </recommendedName>
</protein>
<reference evidence="3 4" key="1">
    <citation type="submission" date="2024-08" db="EMBL/GenBank/DDBJ databases">
        <authorList>
            <person name="Cucini C."/>
            <person name="Frati F."/>
        </authorList>
    </citation>
    <scope>NUCLEOTIDE SEQUENCE [LARGE SCALE GENOMIC DNA]</scope>
</reference>
<feature type="domain" description="ZAD" evidence="2">
    <location>
        <begin position="19"/>
        <end position="95"/>
    </location>
</feature>
<feature type="region of interest" description="Disordered" evidence="1">
    <location>
        <begin position="586"/>
        <end position="662"/>
    </location>
</feature>
<evidence type="ECO:0000256" key="1">
    <source>
        <dbReference type="SAM" id="MobiDB-lite"/>
    </source>
</evidence>
<dbReference type="SMART" id="SM00868">
    <property type="entry name" value="zf-AD"/>
    <property type="match status" value="2"/>
</dbReference>
<dbReference type="EMBL" id="CAXLJM020000075">
    <property type="protein sequence ID" value="CAL8128978.1"/>
    <property type="molecule type" value="Genomic_DNA"/>
</dbReference>
<accession>A0ABP1RIV2</accession>
<evidence type="ECO:0000313" key="4">
    <source>
        <dbReference type="Proteomes" id="UP001642540"/>
    </source>
</evidence>
<evidence type="ECO:0000313" key="3">
    <source>
        <dbReference type="EMBL" id="CAL8128978.1"/>
    </source>
</evidence>
<evidence type="ECO:0000259" key="2">
    <source>
        <dbReference type="SMART" id="SM00868"/>
    </source>
</evidence>
<keyword evidence="4" id="KW-1185">Reference proteome</keyword>
<feature type="domain" description="ZAD" evidence="2">
    <location>
        <begin position="214"/>
        <end position="295"/>
    </location>
</feature>